<proteinExistence type="predicted"/>
<evidence type="ECO:0000313" key="2">
    <source>
        <dbReference type="Proteomes" id="UP000663722"/>
    </source>
</evidence>
<organism evidence="1 2">
    <name type="scientific">Desulfonema magnum</name>
    <dbReference type="NCBI Taxonomy" id="45655"/>
    <lineage>
        <taxon>Bacteria</taxon>
        <taxon>Pseudomonadati</taxon>
        <taxon>Thermodesulfobacteriota</taxon>
        <taxon>Desulfobacteria</taxon>
        <taxon>Desulfobacterales</taxon>
        <taxon>Desulfococcaceae</taxon>
        <taxon>Desulfonema</taxon>
    </lineage>
</organism>
<gene>
    <name evidence="1" type="ORF">dnm_088060</name>
</gene>
<dbReference type="KEGG" id="dmm:dnm_088060"/>
<reference evidence="1" key="1">
    <citation type="journal article" date="2021" name="Microb. Physiol.">
        <title>Proteogenomic Insights into the Physiology of Marine, Sulfate-Reducing, Filamentous Desulfonema limicola and Desulfonema magnum.</title>
        <authorList>
            <person name="Schnaars V."/>
            <person name="Wohlbrand L."/>
            <person name="Scheve S."/>
            <person name="Hinrichs C."/>
            <person name="Reinhardt R."/>
            <person name="Rabus R."/>
        </authorList>
    </citation>
    <scope>NUCLEOTIDE SEQUENCE</scope>
    <source>
        <strain evidence="1">4be13</strain>
    </source>
</reference>
<dbReference type="AlphaFoldDB" id="A0A975BWD5"/>
<keyword evidence="2" id="KW-1185">Reference proteome</keyword>
<name>A0A975BWD5_9BACT</name>
<dbReference type="Proteomes" id="UP000663722">
    <property type="component" value="Chromosome"/>
</dbReference>
<protein>
    <submittedName>
        <fullName evidence="1">Uncharacterized protein</fullName>
    </submittedName>
</protein>
<sequence>MRGPVYTVPFRYCQKGELCHTRFVSLLPSPVRNVFLVRLPDNENITDGIANPVRNIARFDGLSERRFCPYPAPAP</sequence>
<dbReference type="EMBL" id="CP061800">
    <property type="protein sequence ID" value="QTA92717.1"/>
    <property type="molecule type" value="Genomic_DNA"/>
</dbReference>
<evidence type="ECO:0000313" key="1">
    <source>
        <dbReference type="EMBL" id="QTA92717.1"/>
    </source>
</evidence>
<accession>A0A975BWD5</accession>